<organism evidence="3 4">
    <name type="scientific">Ceutorhynchus assimilis</name>
    <name type="common">cabbage seed weevil</name>
    <dbReference type="NCBI Taxonomy" id="467358"/>
    <lineage>
        <taxon>Eukaryota</taxon>
        <taxon>Metazoa</taxon>
        <taxon>Ecdysozoa</taxon>
        <taxon>Arthropoda</taxon>
        <taxon>Hexapoda</taxon>
        <taxon>Insecta</taxon>
        <taxon>Pterygota</taxon>
        <taxon>Neoptera</taxon>
        <taxon>Endopterygota</taxon>
        <taxon>Coleoptera</taxon>
        <taxon>Polyphaga</taxon>
        <taxon>Cucujiformia</taxon>
        <taxon>Curculionidae</taxon>
        <taxon>Ceutorhynchinae</taxon>
        <taxon>Ceutorhynchus</taxon>
    </lineage>
</organism>
<sequence>MALYVDRQLCPEERLKLLLSNCGKVVIDPKISAKLYFNSGLNMFQQFNLYYNDQAWENAFYLFLKYEILFFDKIKKHPEYSKIPVNIKSVIASNFRLIKPKGEHAKLELFKQFRMDYIVYVEELRIKKNLTSDSNEDSTTSEESKRDLSRRSTGSTVSAPTSQTNGMLKRRK</sequence>
<keyword evidence="4" id="KW-1185">Reference proteome</keyword>
<dbReference type="AlphaFoldDB" id="A0A9N9MKP6"/>
<dbReference type="OrthoDB" id="3640at2759"/>
<dbReference type="Gene3D" id="1.20.58.80">
    <property type="entry name" value="Phosphotransferase system, lactose/cellobiose-type IIA subunit"/>
    <property type="match status" value="1"/>
</dbReference>
<name>A0A9N9MKP6_9CUCU</name>
<dbReference type="EMBL" id="OU892279">
    <property type="protein sequence ID" value="CAG9766163.1"/>
    <property type="molecule type" value="Genomic_DNA"/>
</dbReference>
<protein>
    <recommendedName>
        <fullName evidence="2">USP8 dimerisation domain-containing protein</fullName>
    </recommendedName>
</protein>
<dbReference type="Pfam" id="PF08969">
    <property type="entry name" value="USP8_dimer"/>
    <property type="match status" value="1"/>
</dbReference>
<accession>A0A9N9MKP6</accession>
<dbReference type="GO" id="GO:0016579">
    <property type="term" value="P:protein deubiquitination"/>
    <property type="evidence" value="ECO:0007669"/>
    <property type="project" value="UniProtKB-ARBA"/>
</dbReference>
<gene>
    <name evidence="3" type="ORF">CEUTPL_LOCUS6751</name>
</gene>
<evidence type="ECO:0000259" key="2">
    <source>
        <dbReference type="Pfam" id="PF08969"/>
    </source>
</evidence>
<proteinExistence type="predicted"/>
<evidence type="ECO:0000256" key="1">
    <source>
        <dbReference type="SAM" id="MobiDB-lite"/>
    </source>
</evidence>
<evidence type="ECO:0000313" key="4">
    <source>
        <dbReference type="Proteomes" id="UP001152799"/>
    </source>
</evidence>
<feature type="compositionally biased region" description="Polar residues" evidence="1">
    <location>
        <begin position="151"/>
        <end position="166"/>
    </location>
</feature>
<dbReference type="SUPFAM" id="SSF140856">
    <property type="entry name" value="USP8 N-terminal domain-like"/>
    <property type="match status" value="1"/>
</dbReference>
<reference evidence="3" key="1">
    <citation type="submission" date="2022-01" db="EMBL/GenBank/DDBJ databases">
        <authorList>
            <person name="King R."/>
        </authorList>
    </citation>
    <scope>NUCLEOTIDE SEQUENCE</scope>
</reference>
<feature type="region of interest" description="Disordered" evidence="1">
    <location>
        <begin position="131"/>
        <end position="172"/>
    </location>
</feature>
<dbReference type="Proteomes" id="UP001152799">
    <property type="component" value="Chromosome 3"/>
</dbReference>
<evidence type="ECO:0000313" key="3">
    <source>
        <dbReference type="EMBL" id="CAG9766163.1"/>
    </source>
</evidence>
<feature type="domain" description="USP8 dimerisation" evidence="2">
    <location>
        <begin position="13"/>
        <end position="114"/>
    </location>
</feature>
<dbReference type="InterPro" id="IPR015063">
    <property type="entry name" value="USP8_dimer"/>
</dbReference>